<keyword evidence="1" id="KW-0813">Transport</keyword>
<gene>
    <name evidence="11" type="ORF">PF001_g22348</name>
    <name evidence="9" type="ORF">PF002_g24109</name>
    <name evidence="10" type="ORF">PF004_g20947</name>
    <name evidence="8" type="ORF">PF005_g23516</name>
    <name evidence="6" type="ORF">PF006_g22776</name>
    <name evidence="5" type="ORF">PF007_g23524</name>
    <name evidence="3" type="ORF">PF009_g24241</name>
    <name evidence="7" type="ORF">PF010_g13991</name>
    <name evidence="4" type="ORF">PF011_g22158</name>
</gene>
<accession>A0A6A3QM25</accession>
<dbReference type="Proteomes" id="UP000437068">
    <property type="component" value="Unassembled WGS sequence"/>
</dbReference>
<dbReference type="Proteomes" id="UP000460718">
    <property type="component" value="Unassembled WGS sequence"/>
</dbReference>
<organism evidence="5 17">
    <name type="scientific">Phytophthora fragariae</name>
    <dbReference type="NCBI Taxonomy" id="53985"/>
    <lineage>
        <taxon>Eukaryota</taxon>
        <taxon>Sar</taxon>
        <taxon>Stramenopiles</taxon>
        <taxon>Oomycota</taxon>
        <taxon>Peronosporomycetes</taxon>
        <taxon>Peronosporales</taxon>
        <taxon>Peronosporaceae</taxon>
        <taxon>Phytophthora</taxon>
    </lineage>
</organism>
<dbReference type="EMBL" id="QXGB01002247">
    <property type="protein sequence ID" value="KAE9179882.1"/>
    <property type="molecule type" value="Genomic_DNA"/>
</dbReference>
<evidence type="ECO:0000313" key="4">
    <source>
        <dbReference type="EMBL" id="KAE8981111.1"/>
    </source>
</evidence>
<evidence type="ECO:0000313" key="20">
    <source>
        <dbReference type="Proteomes" id="UP000488956"/>
    </source>
</evidence>
<dbReference type="InterPro" id="IPR003439">
    <property type="entry name" value="ABC_transporter-like_ATP-bd"/>
</dbReference>
<evidence type="ECO:0000313" key="12">
    <source>
        <dbReference type="Proteomes" id="UP000429523"/>
    </source>
</evidence>
<dbReference type="SUPFAM" id="SSF52540">
    <property type="entry name" value="P-loop containing nucleoside triphosphate hydrolases"/>
    <property type="match status" value="1"/>
</dbReference>
<comment type="caution">
    <text evidence="5">The sequence shown here is derived from an EMBL/GenBank/DDBJ whole genome shotgun (WGS) entry which is preliminary data.</text>
</comment>
<name>A0A6A3QM25_9STRA</name>
<evidence type="ECO:0000313" key="19">
    <source>
        <dbReference type="Proteomes" id="UP000476176"/>
    </source>
</evidence>
<dbReference type="EMBL" id="QXFX01000843">
    <property type="protein sequence ID" value="KAE9102788.1"/>
    <property type="molecule type" value="Genomic_DNA"/>
</dbReference>
<evidence type="ECO:0000313" key="18">
    <source>
        <dbReference type="Proteomes" id="UP000460718"/>
    </source>
</evidence>
<dbReference type="Proteomes" id="UP000433483">
    <property type="component" value="Unassembled WGS sequence"/>
</dbReference>
<dbReference type="AlphaFoldDB" id="A0A6A3QM25"/>
<evidence type="ECO:0000313" key="8">
    <source>
        <dbReference type="EMBL" id="KAE9179882.1"/>
    </source>
</evidence>
<evidence type="ECO:0000313" key="11">
    <source>
        <dbReference type="EMBL" id="KAE9284506.1"/>
    </source>
</evidence>
<dbReference type="GO" id="GO:0005524">
    <property type="term" value="F:ATP binding"/>
    <property type="evidence" value="ECO:0007669"/>
    <property type="project" value="InterPro"/>
</dbReference>
<dbReference type="Proteomes" id="UP000440732">
    <property type="component" value="Unassembled WGS sequence"/>
</dbReference>
<evidence type="ECO:0000313" key="14">
    <source>
        <dbReference type="Proteomes" id="UP000437068"/>
    </source>
</evidence>
<dbReference type="Proteomes" id="UP000441208">
    <property type="component" value="Unassembled WGS sequence"/>
</dbReference>
<evidence type="ECO:0000313" key="13">
    <source>
        <dbReference type="Proteomes" id="UP000433483"/>
    </source>
</evidence>
<evidence type="ECO:0000313" key="3">
    <source>
        <dbReference type="EMBL" id="KAE8925550.1"/>
    </source>
</evidence>
<dbReference type="EMBL" id="QXGA01002260">
    <property type="protein sequence ID" value="KAE9100986.1"/>
    <property type="molecule type" value="Genomic_DNA"/>
</dbReference>
<dbReference type="EMBL" id="QXGC01001926">
    <property type="protein sequence ID" value="KAE9193672.1"/>
    <property type="molecule type" value="Genomic_DNA"/>
</dbReference>
<feature type="domain" description="ABC transporter" evidence="2">
    <location>
        <begin position="13"/>
        <end position="117"/>
    </location>
</feature>
<dbReference type="EMBL" id="QXGF01002237">
    <property type="protein sequence ID" value="KAE8925550.1"/>
    <property type="molecule type" value="Genomic_DNA"/>
</dbReference>
<evidence type="ECO:0000313" key="10">
    <source>
        <dbReference type="EMBL" id="KAE9193672.1"/>
    </source>
</evidence>
<dbReference type="EMBL" id="QXFZ01002232">
    <property type="protein sequence ID" value="KAE9079260.1"/>
    <property type="molecule type" value="Genomic_DNA"/>
</dbReference>
<proteinExistence type="predicted"/>
<dbReference type="Gene3D" id="3.40.50.300">
    <property type="entry name" value="P-loop containing nucleotide triphosphate hydrolases"/>
    <property type="match status" value="1"/>
</dbReference>
<evidence type="ECO:0000313" key="15">
    <source>
        <dbReference type="Proteomes" id="UP000440367"/>
    </source>
</evidence>
<dbReference type="EMBL" id="QXGE01002144">
    <property type="protein sequence ID" value="KAE9284506.1"/>
    <property type="molecule type" value="Genomic_DNA"/>
</dbReference>
<evidence type="ECO:0000313" key="5">
    <source>
        <dbReference type="EMBL" id="KAE9079260.1"/>
    </source>
</evidence>
<dbReference type="GO" id="GO:0016887">
    <property type="term" value="F:ATP hydrolysis activity"/>
    <property type="evidence" value="ECO:0007669"/>
    <property type="project" value="InterPro"/>
</dbReference>
<dbReference type="OrthoDB" id="79193at2759"/>
<dbReference type="EMBL" id="QXGD01002158">
    <property type="protein sequence ID" value="KAE9192744.1"/>
    <property type="molecule type" value="Genomic_DNA"/>
</dbReference>
<sequence length="136" mass="14735">MDAIAGRNTGGKITGKILLNGYEASDLVIRRSTGYCEQMDVHAEAATFREALTLSAFLRMDSCVSEANKHESVDECIELLDIANQMIRGSSMEQMKRLAIGVELAAQPSVIFLDEPTKRIGCAVGEVDHDRSSEGG</sequence>
<evidence type="ECO:0000256" key="1">
    <source>
        <dbReference type="ARBA" id="ARBA00022448"/>
    </source>
</evidence>
<protein>
    <recommendedName>
        <fullName evidence="2">ABC transporter domain-containing protein</fullName>
    </recommendedName>
</protein>
<evidence type="ECO:0000313" key="9">
    <source>
        <dbReference type="EMBL" id="KAE9192744.1"/>
    </source>
</evidence>
<dbReference type="EMBL" id="QXFW01002186">
    <property type="protein sequence ID" value="KAE8981111.1"/>
    <property type="molecule type" value="Genomic_DNA"/>
</dbReference>
<dbReference type="InterPro" id="IPR027417">
    <property type="entry name" value="P-loop_NTPase"/>
</dbReference>
<dbReference type="Proteomes" id="UP000429523">
    <property type="component" value="Unassembled WGS sequence"/>
</dbReference>
<evidence type="ECO:0000313" key="7">
    <source>
        <dbReference type="EMBL" id="KAE9102788.1"/>
    </source>
</evidence>
<dbReference type="Proteomes" id="UP000488956">
    <property type="component" value="Unassembled WGS sequence"/>
</dbReference>
<evidence type="ECO:0000313" key="17">
    <source>
        <dbReference type="Proteomes" id="UP000441208"/>
    </source>
</evidence>
<dbReference type="PANTHER" id="PTHR19241">
    <property type="entry name" value="ATP-BINDING CASSETTE TRANSPORTER"/>
    <property type="match status" value="1"/>
</dbReference>
<keyword evidence="13" id="KW-1185">Reference proteome</keyword>
<evidence type="ECO:0000313" key="16">
    <source>
        <dbReference type="Proteomes" id="UP000440732"/>
    </source>
</evidence>
<dbReference type="Proteomes" id="UP000440367">
    <property type="component" value="Unassembled WGS sequence"/>
</dbReference>
<dbReference type="Pfam" id="PF00005">
    <property type="entry name" value="ABC_tran"/>
    <property type="match status" value="1"/>
</dbReference>
<evidence type="ECO:0000313" key="6">
    <source>
        <dbReference type="EMBL" id="KAE9100986.1"/>
    </source>
</evidence>
<reference evidence="12 13" key="1">
    <citation type="submission" date="2018-08" db="EMBL/GenBank/DDBJ databases">
        <title>Genomic investigation of the strawberry pathogen Phytophthora fragariae indicates pathogenicity is determined by transcriptional variation in three key races.</title>
        <authorList>
            <person name="Adams T.M."/>
            <person name="Armitage A.D."/>
            <person name="Sobczyk M.K."/>
            <person name="Bates H.J."/>
            <person name="Dunwell J.M."/>
            <person name="Nellist C.F."/>
            <person name="Harrison R.J."/>
        </authorList>
    </citation>
    <scope>NUCLEOTIDE SEQUENCE [LARGE SCALE GENOMIC DNA]</scope>
    <source>
        <strain evidence="11 14">A4</strain>
        <strain evidence="9 15">BC-1</strain>
        <strain evidence="10 19">BC-23</strain>
        <strain evidence="8 13">NOV-27</strain>
        <strain evidence="6 16">NOV-5</strain>
        <strain evidence="5 17">NOV-71</strain>
        <strain evidence="3 12">NOV-9</strain>
        <strain evidence="7 20">ONT-3</strain>
        <strain evidence="4 18">SCRP245</strain>
    </source>
</reference>
<evidence type="ECO:0000259" key="2">
    <source>
        <dbReference type="Pfam" id="PF00005"/>
    </source>
</evidence>
<dbReference type="Proteomes" id="UP000476176">
    <property type="component" value="Unassembled WGS sequence"/>
</dbReference>